<dbReference type="Gene3D" id="1.20.1170.10">
    <property type="match status" value="1"/>
</dbReference>
<sequence length="409" mass="44860">MTTFPPPPPYLFSDSPPSYDEVAKKVDSLVGSNPTPDKYLDAATSLTDEERAVLQAGAEEHNPIKTEADKKKYTIGAAKALSTDEAKAKLKEEANTANKAARDIEDVFTSLQLKIAEIDHVNQSNFAPTLIQHRDKYRGVLKSSRLLAADISQYGASFDAIIVKFCADTNYTVEQRLERINQFIEKATDYQSQAENVKSDFQALVDNFAGFVATFADWAKDKEGELTVEIKKINEELAELNTRLGELYKALIGLGVGLAVGLPVLGVGAIVAGPAAPLVIIAGLIFFGATAAAIAGIVISISVVQGEIREKTANRDNLQAQLDQIRDTREELKQLGEEKYTVFATSINTLSGYWTYTTAEAEKIKKWLEDGADWADIPEYMQMYLEDAVRVYSSLSEYLDAYAKGISTD</sequence>
<feature type="coiled-coil region" evidence="1">
    <location>
        <begin position="223"/>
        <end position="250"/>
    </location>
</feature>
<organism evidence="3 4">
    <name type="scientific">Aspergillus coremiiformis</name>
    <dbReference type="NCBI Taxonomy" id="138285"/>
    <lineage>
        <taxon>Eukaryota</taxon>
        <taxon>Fungi</taxon>
        <taxon>Dikarya</taxon>
        <taxon>Ascomycota</taxon>
        <taxon>Pezizomycotina</taxon>
        <taxon>Eurotiomycetes</taxon>
        <taxon>Eurotiomycetidae</taxon>
        <taxon>Eurotiales</taxon>
        <taxon>Aspergillaceae</taxon>
        <taxon>Aspergillus</taxon>
        <taxon>Aspergillus subgen. Circumdati</taxon>
    </lineage>
</organism>
<keyword evidence="1" id="KW-0175">Coiled coil</keyword>
<feature type="transmembrane region" description="Helical" evidence="2">
    <location>
        <begin position="250"/>
        <end position="272"/>
    </location>
</feature>
<keyword evidence="2" id="KW-0812">Transmembrane</keyword>
<feature type="transmembrane region" description="Helical" evidence="2">
    <location>
        <begin position="278"/>
        <end position="304"/>
    </location>
</feature>
<name>A0A5N6Z7J3_9EURO</name>
<reference evidence="4" key="1">
    <citation type="submission" date="2019-04" db="EMBL/GenBank/DDBJ databases">
        <title>Friends and foes A comparative genomics studyof 23 Aspergillus species from section Flavi.</title>
        <authorList>
            <consortium name="DOE Joint Genome Institute"/>
            <person name="Kjaerbolling I."/>
            <person name="Vesth T."/>
            <person name="Frisvad J.C."/>
            <person name="Nybo J.L."/>
            <person name="Theobald S."/>
            <person name="Kildgaard S."/>
            <person name="Isbrandt T."/>
            <person name="Kuo A."/>
            <person name="Sato A."/>
            <person name="Lyhne E.K."/>
            <person name="Kogle M.E."/>
            <person name="Wiebenga A."/>
            <person name="Kun R.S."/>
            <person name="Lubbers R.J."/>
            <person name="Makela M.R."/>
            <person name="Barry K."/>
            <person name="Chovatia M."/>
            <person name="Clum A."/>
            <person name="Daum C."/>
            <person name="Haridas S."/>
            <person name="He G."/>
            <person name="LaButti K."/>
            <person name="Lipzen A."/>
            <person name="Mondo S."/>
            <person name="Riley R."/>
            <person name="Salamov A."/>
            <person name="Simmons B.A."/>
            <person name="Magnuson J.K."/>
            <person name="Henrissat B."/>
            <person name="Mortensen U.H."/>
            <person name="Larsen T.O."/>
            <person name="Devries R.P."/>
            <person name="Grigoriev I.V."/>
            <person name="Machida M."/>
            <person name="Baker S.E."/>
            <person name="Andersen M.R."/>
        </authorList>
    </citation>
    <scope>NUCLEOTIDE SEQUENCE [LARGE SCALE GENOMIC DNA]</scope>
    <source>
        <strain evidence="4">CBS 553.77</strain>
    </source>
</reference>
<evidence type="ECO:0000313" key="3">
    <source>
        <dbReference type="EMBL" id="KAE8353398.1"/>
    </source>
</evidence>
<dbReference type="AlphaFoldDB" id="A0A5N6Z7J3"/>
<accession>A0A5N6Z7J3</accession>
<gene>
    <name evidence="3" type="ORF">BDV28DRAFT_148134</name>
</gene>
<evidence type="ECO:0000313" key="4">
    <source>
        <dbReference type="Proteomes" id="UP000327118"/>
    </source>
</evidence>
<dbReference type="SUPFAM" id="SSF58100">
    <property type="entry name" value="Bacterial hemolysins"/>
    <property type="match status" value="1"/>
</dbReference>
<feature type="coiled-coil region" evidence="1">
    <location>
        <begin position="301"/>
        <end position="338"/>
    </location>
</feature>
<keyword evidence="2" id="KW-0472">Membrane</keyword>
<dbReference type="Proteomes" id="UP000327118">
    <property type="component" value="Unassembled WGS sequence"/>
</dbReference>
<protein>
    <submittedName>
        <fullName evidence="3">Uncharacterized protein</fullName>
    </submittedName>
</protein>
<proteinExistence type="predicted"/>
<evidence type="ECO:0000256" key="2">
    <source>
        <dbReference type="SAM" id="Phobius"/>
    </source>
</evidence>
<dbReference type="OrthoDB" id="4961018at2759"/>
<dbReference type="EMBL" id="ML739099">
    <property type="protein sequence ID" value="KAE8353398.1"/>
    <property type="molecule type" value="Genomic_DNA"/>
</dbReference>
<keyword evidence="2" id="KW-1133">Transmembrane helix</keyword>
<evidence type="ECO:0000256" key="1">
    <source>
        <dbReference type="SAM" id="Coils"/>
    </source>
</evidence>
<keyword evidence="4" id="KW-1185">Reference proteome</keyword>